<dbReference type="PRINTS" id="PR00344">
    <property type="entry name" value="BCTRLSENSOR"/>
</dbReference>
<reference evidence="12" key="1">
    <citation type="journal article" date="2015" name="Genome Announc.">
        <title>High-Quality Draft Genome Sequence of Desulfovibrio carbinoliphilus FW-101-2B, an Organic Acid-Oxidizing Sulfate-Reducing Bacterium Isolated from Uranium(VI)-Contaminated Groundwater.</title>
        <authorList>
            <person name="Ramsay B.D."/>
            <person name="Hwang C."/>
            <person name="Woo H.L."/>
            <person name="Carroll S.L."/>
            <person name="Lucas S."/>
            <person name="Han J."/>
            <person name="Lapidus A.L."/>
            <person name="Cheng J.F."/>
            <person name="Goodwin L.A."/>
            <person name="Pitluck S."/>
            <person name="Peters L."/>
            <person name="Chertkov O."/>
            <person name="Held B."/>
            <person name="Detter J.C."/>
            <person name="Han C.S."/>
            <person name="Tapia R."/>
            <person name="Land M.L."/>
            <person name="Hauser L.J."/>
            <person name="Kyrpides N.C."/>
            <person name="Ivanova N.N."/>
            <person name="Mikhailova N."/>
            <person name="Pagani I."/>
            <person name="Woyke T."/>
            <person name="Arkin A.P."/>
            <person name="Dehal P."/>
            <person name="Chivian D."/>
            <person name="Criddle C.S."/>
            <person name="Wu W."/>
            <person name="Chakraborty R."/>
            <person name="Hazen T.C."/>
            <person name="Fields M.W."/>
        </authorList>
    </citation>
    <scope>NUCLEOTIDE SEQUENCE [LARGE SCALE GENOMIC DNA]</scope>
    <source>
        <strain evidence="12">FW-101-2B</strain>
    </source>
</reference>
<evidence type="ECO:0000256" key="3">
    <source>
        <dbReference type="ARBA" id="ARBA00022553"/>
    </source>
</evidence>
<dbReference type="AlphaFoldDB" id="G7Q6S2"/>
<evidence type="ECO:0000259" key="10">
    <source>
        <dbReference type="PROSITE" id="PS50109"/>
    </source>
</evidence>
<dbReference type="SUPFAM" id="SSF55874">
    <property type="entry name" value="ATPase domain of HSP90 chaperone/DNA topoisomerase II/histidine kinase"/>
    <property type="match status" value="1"/>
</dbReference>
<evidence type="ECO:0000256" key="8">
    <source>
        <dbReference type="ARBA" id="ARBA00023012"/>
    </source>
</evidence>
<dbReference type="CDD" id="cd00082">
    <property type="entry name" value="HisKA"/>
    <property type="match status" value="1"/>
</dbReference>
<keyword evidence="7" id="KW-0067">ATP-binding</keyword>
<evidence type="ECO:0000313" key="11">
    <source>
        <dbReference type="EMBL" id="EHJ48007.1"/>
    </source>
</evidence>
<accession>G7Q6S2</accession>
<dbReference type="GO" id="GO:0000155">
    <property type="term" value="F:phosphorelay sensor kinase activity"/>
    <property type="evidence" value="ECO:0007669"/>
    <property type="project" value="InterPro"/>
</dbReference>
<keyword evidence="5" id="KW-0547">Nucleotide-binding</keyword>
<evidence type="ECO:0000256" key="5">
    <source>
        <dbReference type="ARBA" id="ARBA00022741"/>
    </source>
</evidence>
<dbReference type="CDD" id="cd12912">
    <property type="entry name" value="PDC2_MCP_like"/>
    <property type="match status" value="1"/>
</dbReference>
<dbReference type="EC" id="2.7.13.3" evidence="2"/>
<keyword evidence="9" id="KW-0472">Membrane</keyword>
<keyword evidence="9" id="KW-1133">Transmembrane helix</keyword>
<dbReference type="InterPro" id="IPR003661">
    <property type="entry name" value="HisK_dim/P_dom"/>
</dbReference>
<evidence type="ECO:0000256" key="1">
    <source>
        <dbReference type="ARBA" id="ARBA00000085"/>
    </source>
</evidence>
<dbReference type="RefSeq" id="WP_009181392.1">
    <property type="nucleotide sequence ID" value="NZ_CM001368.1"/>
</dbReference>
<dbReference type="Proteomes" id="UP000004662">
    <property type="component" value="Chromosome"/>
</dbReference>
<dbReference type="STRING" id="694327.DFW101_2001"/>
<dbReference type="InterPro" id="IPR003594">
    <property type="entry name" value="HATPase_dom"/>
</dbReference>
<keyword evidence="12" id="KW-1185">Reference proteome</keyword>
<gene>
    <name evidence="11" type="ORF">DFW101_2001</name>
</gene>
<dbReference type="PROSITE" id="PS50109">
    <property type="entry name" value="HIS_KIN"/>
    <property type="match status" value="1"/>
</dbReference>
<evidence type="ECO:0000256" key="9">
    <source>
        <dbReference type="SAM" id="Phobius"/>
    </source>
</evidence>
<protein>
    <recommendedName>
        <fullName evidence="2">histidine kinase</fullName>
        <ecNumber evidence="2">2.7.13.3</ecNumber>
    </recommendedName>
</protein>
<dbReference type="GO" id="GO:0005524">
    <property type="term" value="F:ATP binding"/>
    <property type="evidence" value="ECO:0007669"/>
    <property type="project" value="UniProtKB-KW"/>
</dbReference>
<evidence type="ECO:0000256" key="2">
    <source>
        <dbReference type="ARBA" id="ARBA00012438"/>
    </source>
</evidence>
<evidence type="ECO:0000256" key="7">
    <source>
        <dbReference type="ARBA" id="ARBA00022840"/>
    </source>
</evidence>
<evidence type="ECO:0000256" key="6">
    <source>
        <dbReference type="ARBA" id="ARBA00022777"/>
    </source>
</evidence>
<dbReference type="SMART" id="SM00387">
    <property type="entry name" value="HATPase_c"/>
    <property type="match status" value="1"/>
</dbReference>
<dbReference type="eggNOG" id="COG4191">
    <property type="taxonomic scope" value="Bacteria"/>
</dbReference>
<evidence type="ECO:0000313" key="12">
    <source>
        <dbReference type="Proteomes" id="UP000004662"/>
    </source>
</evidence>
<proteinExistence type="predicted"/>
<keyword evidence="3" id="KW-0597">Phosphoprotein</keyword>
<keyword evidence="6 11" id="KW-0418">Kinase</keyword>
<dbReference type="SMART" id="SM00388">
    <property type="entry name" value="HisKA"/>
    <property type="match status" value="1"/>
</dbReference>
<dbReference type="SUPFAM" id="SSF47384">
    <property type="entry name" value="Homodimeric domain of signal transducing histidine kinase"/>
    <property type="match status" value="1"/>
</dbReference>
<name>G7Q6S2_9BACT</name>
<keyword evidence="9" id="KW-0812">Transmembrane</keyword>
<dbReference type="PANTHER" id="PTHR43065:SF10">
    <property type="entry name" value="PEROXIDE STRESS-ACTIVATED HISTIDINE KINASE MAK3"/>
    <property type="match status" value="1"/>
</dbReference>
<feature type="domain" description="Histidine kinase" evidence="10">
    <location>
        <begin position="377"/>
        <end position="583"/>
    </location>
</feature>
<dbReference type="Pfam" id="PF00512">
    <property type="entry name" value="HisKA"/>
    <property type="match status" value="1"/>
</dbReference>
<feature type="transmembrane region" description="Helical" evidence="9">
    <location>
        <begin position="316"/>
        <end position="338"/>
    </location>
</feature>
<dbReference type="Gene3D" id="3.30.450.20">
    <property type="entry name" value="PAS domain"/>
    <property type="match status" value="1"/>
</dbReference>
<dbReference type="InterPro" id="IPR004358">
    <property type="entry name" value="Sig_transdc_His_kin-like_C"/>
</dbReference>
<comment type="catalytic activity">
    <reaction evidence="1">
        <text>ATP + protein L-histidine = ADP + protein N-phospho-L-histidine.</text>
        <dbReference type="EC" id="2.7.13.3"/>
    </reaction>
</comment>
<dbReference type="Pfam" id="PF02518">
    <property type="entry name" value="HATPase_c"/>
    <property type="match status" value="1"/>
</dbReference>
<dbReference type="EMBL" id="CM001368">
    <property type="protein sequence ID" value="EHJ48007.1"/>
    <property type="molecule type" value="Genomic_DNA"/>
</dbReference>
<dbReference type="Gene3D" id="3.30.565.10">
    <property type="entry name" value="Histidine kinase-like ATPase, C-terminal domain"/>
    <property type="match status" value="1"/>
</dbReference>
<dbReference type="PANTHER" id="PTHR43065">
    <property type="entry name" value="SENSOR HISTIDINE KINASE"/>
    <property type="match status" value="1"/>
</dbReference>
<evidence type="ECO:0000256" key="4">
    <source>
        <dbReference type="ARBA" id="ARBA00022679"/>
    </source>
</evidence>
<keyword evidence="8" id="KW-0902">Two-component regulatory system</keyword>
<keyword evidence="4" id="KW-0808">Transferase</keyword>
<organism evidence="11 12">
    <name type="scientific">Solidesulfovibrio carbinoliphilus subsp. oakridgensis</name>
    <dbReference type="NCBI Taxonomy" id="694327"/>
    <lineage>
        <taxon>Bacteria</taxon>
        <taxon>Pseudomonadati</taxon>
        <taxon>Thermodesulfobacteriota</taxon>
        <taxon>Desulfovibrionia</taxon>
        <taxon>Desulfovibrionales</taxon>
        <taxon>Desulfovibrionaceae</taxon>
        <taxon>Solidesulfovibrio</taxon>
    </lineage>
</organism>
<dbReference type="HOGENOM" id="CLU_020355_0_0_7"/>
<dbReference type="OrthoDB" id="9805591at2"/>
<sequence>MSRKHSIIACLVFVILTLAIAGMGYRAKNDIENVVTDQFNHQQLLLAQKIADDITGHFAFLRTCLEGLSLLWRGETATDGTPWLAIPAFYNIFAEWNVAALGVLRPGRAEPVFYDASGAPMPGGEFCTPACLQAFTDRPRMGRIAISRVFVQEKGPLAGRRLVAMTMPLADEAGNVGGLVLVVDALAVAARYAHNIRSGQTGYAWVIDDQGVFLDHNEADFIGRESLAVRRERDPNIDWSRLAWLIKDRIMAGERGMDWYVSGWHRGRLGEIKKFVAFCPVPLDAGDDPGNRWAVALAAPEDEVQGLIGWLMVREWLIVGLFELVVFAGFVTAMHFALRWSKALETEVDKTARELLGAQEKLIRAERFAAIGEAAARLSHEIKNPLMLMGGFASQVRRHLPPEGTDAGKLGIIEDEAKRLESLLNEVRDFTRPQPPRIEPRDLNETVGESLALMAEAFKARGIVVEKRLDPDLPPVPHDEARIKQVLLNLLKNAAEAMDSGGRLSVATALADGRVTVAVADTGGGIPEAVRARVFDPFCTTKESGTGLGLAVCQRIVEDHHGDIRFVTSPAGTTFTLELPAGRPEGKKEGR</sequence>
<dbReference type="InterPro" id="IPR005467">
    <property type="entry name" value="His_kinase_dom"/>
</dbReference>
<dbReference type="InterPro" id="IPR036097">
    <property type="entry name" value="HisK_dim/P_sf"/>
</dbReference>
<dbReference type="Gene3D" id="1.10.287.130">
    <property type="match status" value="1"/>
</dbReference>
<dbReference type="InterPro" id="IPR036890">
    <property type="entry name" value="HATPase_C_sf"/>
</dbReference>